<dbReference type="RefSeq" id="WP_162447732.1">
    <property type="nucleotide sequence ID" value="NZ_CP048222.1"/>
</dbReference>
<keyword evidence="2" id="KW-1185">Reference proteome</keyword>
<proteinExistence type="predicted"/>
<reference evidence="1 2" key="1">
    <citation type="submission" date="2020-01" db="EMBL/GenBank/DDBJ databases">
        <authorList>
            <person name="Kim M.K."/>
        </authorList>
    </citation>
    <scope>NUCLEOTIDE SEQUENCE [LARGE SCALE GENOMIC DNA]</scope>
    <source>
        <strain evidence="1 2">172606-1</strain>
    </source>
</reference>
<dbReference type="Proteomes" id="UP000480178">
    <property type="component" value="Chromosome"/>
</dbReference>
<dbReference type="KEGG" id="rhoz:GXP67_36710"/>
<gene>
    <name evidence="1" type="ORF">GXP67_36710</name>
</gene>
<evidence type="ECO:0008006" key="3">
    <source>
        <dbReference type="Google" id="ProtNLM"/>
    </source>
</evidence>
<dbReference type="Pfam" id="PF13376">
    <property type="entry name" value="OmdA"/>
    <property type="match status" value="1"/>
</dbReference>
<evidence type="ECO:0000313" key="1">
    <source>
        <dbReference type="EMBL" id="QHT71816.1"/>
    </source>
</evidence>
<evidence type="ECO:0000313" key="2">
    <source>
        <dbReference type="Proteomes" id="UP000480178"/>
    </source>
</evidence>
<dbReference type="EMBL" id="CP048222">
    <property type="protein sequence ID" value="QHT71816.1"/>
    <property type="molecule type" value="Genomic_DNA"/>
</dbReference>
<accession>A0A6C0GUY3</accession>
<sequence length="194" mass="22469">MQKKGVEIFYPSSHTAWLDAWLETNHASSQAVWLVYYNKRSAKKSITWSQAVDVALCFGWIDSKKIKIDQETSQQFFSKRKPNSTWSKINKGKVGQLIERGLMSEAGYKSIEIAKLNGSWTILDEVEDLVIPKDLDAKFKAKPNSKDFFLSLSKSVRKSILQWLKFAKREETREKRVTQIVELAFQKQKPNHLQ</sequence>
<name>A0A6C0GUY3_9BACT</name>
<dbReference type="AlphaFoldDB" id="A0A6C0GUY3"/>
<organism evidence="1 2">
    <name type="scientific">Rhodocytophaga rosea</name>
    <dbReference type="NCBI Taxonomy" id="2704465"/>
    <lineage>
        <taxon>Bacteria</taxon>
        <taxon>Pseudomonadati</taxon>
        <taxon>Bacteroidota</taxon>
        <taxon>Cytophagia</taxon>
        <taxon>Cytophagales</taxon>
        <taxon>Rhodocytophagaceae</taxon>
        <taxon>Rhodocytophaga</taxon>
    </lineage>
</organism>
<protein>
    <recommendedName>
        <fullName evidence="3">Bacteriocin-protection protein</fullName>
    </recommendedName>
</protein>